<dbReference type="AlphaFoldDB" id="A0A4P7NA38"/>
<protein>
    <submittedName>
        <fullName evidence="1">Uncharacterized protein</fullName>
    </submittedName>
</protein>
<evidence type="ECO:0000313" key="1">
    <source>
        <dbReference type="EMBL" id="QBZ58612.1"/>
    </source>
</evidence>
<reference evidence="1 2" key="1">
    <citation type="journal article" date="2019" name="Mol. Biol. Evol.">
        <title>Blast fungal genomes show frequent chromosomal changes, gene gains and losses, and effector gene turnover.</title>
        <authorList>
            <person name="Gomez Luciano L.B."/>
            <person name="Jason Tsai I."/>
            <person name="Chuma I."/>
            <person name="Tosa Y."/>
            <person name="Chen Y.H."/>
            <person name="Li J.Y."/>
            <person name="Li M.Y."/>
            <person name="Jade Lu M.Y."/>
            <person name="Nakayashiki H."/>
            <person name="Li W.H."/>
        </authorList>
    </citation>
    <scope>NUCLEOTIDE SEQUENCE [LARGE SCALE GENOMIC DNA]</scope>
    <source>
        <strain evidence="1">MZ5-1-6</strain>
    </source>
</reference>
<accession>A0A4P7NA38</accession>
<name>A0A4P7NA38_PYROR</name>
<proteinExistence type="predicted"/>
<dbReference type="EMBL" id="CP034206">
    <property type="protein sequence ID" value="QBZ58612.1"/>
    <property type="molecule type" value="Genomic_DNA"/>
</dbReference>
<dbReference type="Proteomes" id="UP000294847">
    <property type="component" value="Chromosome 3"/>
</dbReference>
<gene>
    <name evidence="1" type="ORF">PoMZ_03568</name>
</gene>
<sequence length="43" mass="4536">MAPTVRTSPAPTFCLMGRRRVFNMGNGVTTVAISVKIPNAACV</sequence>
<organism evidence="1 2">
    <name type="scientific">Pyricularia oryzae</name>
    <name type="common">Rice blast fungus</name>
    <name type="synonym">Magnaporthe oryzae</name>
    <dbReference type="NCBI Taxonomy" id="318829"/>
    <lineage>
        <taxon>Eukaryota</taxon>
        <taxon>Fungi</taxon>
        <taxon>Dikarya</taxon>
        <taxon>Ascomycota</taxon>
        <taxon>Pezizomycotina</taxon>
        <taxon>Sordariomycetes</taxon>
        <taxon>Sordariomycetidae</taxon>
        <taxon>Magnaporthales</taxon>
        <taxon>Pyriculariaceae</taxon>
        <taxon>Pyricularia</taxon>
    </lineage>
</organism>
<evidence type="ECO:0000313" key="2">
    <source>
        <dbReference type="Proteomes" id="UP000294847"/>
    </source>
</evidence>